<accession>A0A1V0N4R5</accession>
<proteinExistence type="inferred from homology"/>
<keyword evidence="7" id="KW-1185">Reference proteome</keyword>
<dbReference type="STRING" id="74969.FAD_1226"/>
<dbReference type="PANTHER" id="PTHR43398:SF1">
    <property type="entry name" value="DOLICHOL-PHOSPHATE MANNOSYLTRANSFERASE SUBUNIT 1"/>
    <property type="match status" value="1"/>
</dbReference>
<evidence type="ECO:0000256" key="1">
    <source>
        <dbReference type="ARBA" id="ARBA00006739"/>
    </source>
</evidence>
<dbReference type="GeneID" id="31676723"/>
<feature type="transmembrane region" description="Helical" evidence="4">
    <location>
        <begin position="226"/>
        <end position="250"/>
    </location>
</feature>
<evidence type="ECO:0000259" key="5">
    <source>
        <dbReference type="Pfam" id="PF00535"/>
    </source>
</evidence>
<comment type="similarity">
    <text evidence="1">Belongs to the glycosyltransferase 2 family.</text>
</comment>
<dbReference type="Gene3D" id="3.90.550.10">
    <property type="entry name" value="Spore Coat Polysaccharide Biosynthesis Protein SpsA, Chain A"/>
    <property type="match status" value="1"/>
</dbReference>
<dbReference type="OrthoDB" id="11098at2157"/>
<dbReference type="CDD" id="cd06442">
    <property type="entry name" value="DPM1_like"/>
    <property type="match status" value="1"/>
</dbReference>
<keyword evidence="2 6" id="KW-0328">Glycosyltransferase</keyword>
<dbReference type="RefSeq" id="WP_009886329.1">
    <property type="nucleotide sequence ID" value="NZ_CP015363.1"/>
</dbReference>
<sequence length="251" mass="28413">MQYNASVVIPALNEKENLNRLIPALADDNISSIYIIDDQSTDGTADLVKKYPDVHFLFRGGRLGLISAEIDGMRLSGTEYVVVMDADLSHRPEDVPGLIDQAIRTSSDLVIGSRYTDKGITNDEFIRKIISRIANMLFRISFDINLNDCTSGFRVYSRKACDYLGKQVDIENGYVGQVDIVSRLAHNGFKITEYPVVFVKRTQGKSKLKMREIVNFFLFVIYNKKIFRAILGMAALVILMIVFSYLFILFI</sequence>
<keyword evidence="4" id="KW-1133">Transmembrane helix</keyword>
<dbReference type="SUPFAM" id="SSF53448">
    <property type="entry name" value="Nucleotide-diphospho-sugar transferases"/>
    <property type="match status" value="1"/>
</dbReference>
<dbReference type="InterPro" id="IPR029044">
    <property type="entry name" value="Nucleotide-diphossugar_trans"/>
</dbReference>
<dbReference type="Proteomes" id="UP000192050">
    <property type="component" value="Chromosome"/>
</dbReference>
<evidence type="ECO:0000256" key="3">
    <source>
        <dbReference type="ARBA" id="ARBA00022679"/>
    </source>
</evidence>
<dbReference type="PANTHER" id="PTHR43398">
    <property type="entry name" value="DOLICHOL-PHOSPHATE MANNOSYLTRANSFERASE SUBUNIT 1"/>
    <property type="match status" value="1"/>
</dbReference>
<dbReference type="InterPro" id="IPR039528">
    <property type="entry name" value="DPM1-like"/>
</dbReference>
<dbReference type="GO" id="GO:0004582">
    <property type="term" value="F:dolichyl-phosphate beta-D-mannosyltransferase activity"/>
    <property type="evidence" value="ECO:0007669"/>
    <property type="project" value="InterPro"/>
</dbReference>
<feature type="domain" description="Glycosyltransferase 2-like" evidence="5">
    <location>
        <begin position="6"/>
        <end position="162"/>
    </location>
</feature>
<organism evidence="6 7">
    <name type="scientific">Ferroplasma acidiphilum</name>
    <dbReference type="NCBI Taxonomy" id="74969"/>
    <lineage>
        <taxon>Archaea</taxon>
        <taxon>Methanobacteriati</taxon>
        <taxon>Thermoplasmatota</taxon>
        <taxon>Thermoplasmata</taxon>
        <taxon>Thermoplasmatales</taxon>
        <taxon>Ferroplasmaceae</taxon>
        <taxon>Ferroplasma</taxon>
    </lineage>
</organism>
<evidence type="ECO:0000256" key="2">
    <source>
        <dbReference type="ARBA" id="ARBA00022676"/>
    </source>
</evidence>
<dbReference type="AlphaFoldDB" id="A0A1V0N4R5"/>
<keyword evidence="4" id="KW-0812">Transmembrane</keyword>
<keyword evidence="4" id="KW-0472">Membrane</keyword>
<evidence type="ECO:0000256" key="4">
    <source>
        <dbReference type="SAM" id="Phobius"/>
    </source>
</evidence>
<dbReference type="InterPro" id="IPR001173">
    <property type="entry name" value="Glyco_trans_2-like"/>
</dbReference>
<name>A0A1V0N4R5_9ARCH</name>
<dbReference type="GeneID" id="16024454"/>
<protein>
    <submittedName>
        <fullName evidence="6">Dolichol-phosphate mannosyltransferase</fullName>
    </submittedName>
</protein>
<dbReference type="Pfam" id="PF00535">
    <property type="entry name" value="Glycos_transf_2"/>
    <property type="match status" value="1"/>
</dbReference>
<gene>
    <name evidence="6" type="ORF">FAD_1226</name>
</gene>
<reference evidence="6 7" key="1">
    <citation type="submission" date="2011-10" db="EMBL/GenBank/DDBJ databases">
        <title>Metabolic and evolutionary patterns in the extreme acidophile Ferroplasma acidiphilum.</title>
        <authorList>
            <person name="Golyshina O.V."/>
            <person name="Kozyavkin S.A."/>
            <person name="Tatusov R.L."/>
            <person name="Slesarev A.I."/>
            <person name="Golyshin P.N."/>
        </authorList>
    </citation>
    <scope>NUCLEOTIDE SEQUENCE [LARGE SCALE GENOMIC DNA]</scope>
    <source>
        <strain evidence="7">Y</strain>
    </source>
</reference>
<evidence type="ECO:0000313" key="6">
    <source>
        <dbReference type="EMBL" id="ARD85097.1"/>
    </source>
</evidence>
<keyword evidence="3 6" id="KW-0808">Transferase</keyword>
<evidence type="ECO:0000313" key="7">
    <source>
        <dbReference type="Proteomes" id="UP000192050"/>
    </source>
</evidence>
<dbReference type="EMBL" id="CP015363">
    <property type="protein sequence ID" value="ARD85097.1"/>
    <property type="molecule type" value="Genomic_DNA"/>
</dbReference>
<dbReference type="KEGG" id="fai:FAD_1226"/>